<gene>
    <name evidence="4" type="ORF">DWY25_13775</name>
</gene>
<dbReference type="InterPro" id="IPR012338">
    <property type="entry name" value="Beta-lactam/transpept-like"/>
</dbReference>
<protein>
    <submittedName>
        <fullName evidence="4">Class A beta-lactamase-related serine hydrolase</fullName>
    </submittedName>
</protein>
<dbReference type="Pfam" id="PF00144">
    <property type="entry name" value="Beta-lactamase"/>
    <property type="match status" value="1"/>
</dbReference>
<dbReference type="GO" id="GO:0016020">
    <property type="term" value="C:membrane"/>
    <property type="evidence" value="ECO:0007669"/>
    <property type="project" value="UniProtKB-SubCell"/>
</dbReference>
<comment type="subcellular location">
    <subcellularLocation>
        <location evidence="1">Membrane</location>
    </subcellularLocation>
</comment>
<keyword evidence="5" id="KW-1185">Reference proteome</keyword>
<evidence type="ECO:0000259" key="3">
    <source>
        <dbReference type="Pfam" id="PF00144"/>
    </source>
</evidence>
<keyword evidence="4" id="KW-0378">Hydrolase</keyword>
<keyword evidence="2" id="KW-0472">Membrane</keyword>
<name>A0A412FR97_9FIRM</name>
<accession>A0A412FR97</accession>
<dbReference type="EMBL" id="QRUP01000020">
    <property type="protein sequence ID" value="RGR70657.1"/>
    <property type="molecule type" value="Genomic_DNA"/>
</dbReference>
<proteinExistence type="predicted"/>
<feature type="domain" description="Beta-lactamase-related" evidence="3">
    <location>
        <begin position="30"/>
        <end position="326"/>
    </location>
</feature>
<sequence>MNKNKEWKVMDCEWSKRTSDFLSMTLAKDYTSVSYALQINGELAAADALGWQDQPGKIAATPQCTYNVASVSKIYCTAAVMILVQRGLVELDAPVVQYVPDFKMLDEDYKKITVRHLLNHASGLPGTQWKGFSVTALTERDYYQEVLDYLAISHLKAKPGEYSVYCNDGFTLAEIVVARVSGQRYSEFLRENITDPIGAGSTRTIENRNPENPLVHEKKKPAELLLVEGAGGLTTSMIDLCKFGQLFLTENPVLSEASKREMAKKQGVSFLPQDQKSPAYGLGWDTVDFRDPDFDLGEGVLRKGGNSFQFTSQLLVIPKYNAVLAISETHDCKIDVTQAALHILAQWLLDKQGISIYRRSQAIPQAVSETCCGTYLMPSAIVKIAMQGATAHFQETPLKAQAYPWETYLRYDGSRWIANEKVNYFFAEAQGDQYLMSEMNGQTYPVAMKAKSFKPLSDVWNQRLNQRYVVVNPSPEDLVIGEIMTGFSLQALPGFEGIMVASFSGRQGSDVYSGGFDGSFIPADENHGRGFLRTPCNGSRDLIDPYFFTQGEAELCEVASYRYQRTDTLPVYEGQGFAEQPQTFRLEQRFDGTLSVPEGRRLMVLDEDLNVVGDTLSEDQIQSATSGYLLLI</sequence>
<dbReference type="GO" id="GO:0016787">
    <property type="term" value="F:hydrolase activity"/>
    <property type="evidence" value="ECO:0007669"/>
    <property type="project" value="UniProtKB-KW"/>
</dbReference>
<dbReference type="InterPro" id="IPR001466">
    <property type="entry name" value="Beta-lactam-related"/>
</dbReference>
<dbReference type="AlphaFoldDB" id="A0A412FR97"/>
<dbReference type="Gene3D" id="3.40.710.10">
    <property type="entry name" value="DD-peptidase/beta-lactamase superfamily"/>
    <property type="match status" value="1"/>
</dbReference>
<evidence type="ECO:0000313" key="5">
    <source>
        <dbReference type="Proteomes" id="UP000284178"/>
    </source>
</evidence>
<dbReference type="Proteomes" id="UP000284178">
    <property type="component" value="Unassembled WGS sequence"/>
</dbReference>
<dbReference type="PANTHER" id="PTHR46825:SF11">
    <property type="entry name" value="PENICILLIN-BINDING PROTEIN 4"/>
    <property type="match status" value="1"/>
</dbReference>
<organism evidence="4 5">
    <name type="scientific">Holdemania filiformis</name>
    <dbReference type="NCBI Taxonomy" id="61171"/>
    <lineage>
        <taxon>Bacteria</taxon>
        <taxon>Bacillati</taxon>
        <taxon>Bacillota</taxon>
        <taxon>Erysipelotrichia</taxon>
        <taxon>Erysipelotrichales</taxon>
        <taxon>Erysipelotrichaceae</taxon>
        <taxon>Holdemania</taxon>
    </lineage>
</organism>
<evidence type="ECO:0000313" key="4">
    <source>
        <dbReference type="EMBL" id="RGR70657.1"/>
    </source>
</evidence>
<comment type="caution">
    <text evidence="4">The sequence shown here is derived from an EMBL/GenBank/DDBJ whole genome shotgun (WGS) entry which is preliminary data.</text>
</comment>
<evidence type="ECO:0000256" key="1">
    <source>
        <dbReference type="ARBA" id="ARBA00004370"/>
    </source>
</evidence>
<dbReference type="SUPFAM" id="SSF56601">
    <property type="entry name" value="beta-lactamase/transpeptidase-like"/>
    <property type="match status" value="1"/>
</dbReference>
<dbReference type="InterPro" id="IPR050491">
    <property type="entry name" value="AmpC-like"/>
</dbReference>
<reference evidence="4 5" key="1">
    <citation type="submission" date="2018-08" db="EMBL/GenBank/DDBJ databases">
        <title>A genome reference for cultivated species of the human gut microbiota.</title>
        <authorList>
            <person name="Zou Y."/>
            <person name="Xue W."/>
            <person name="Luo G."/>
        </authorList>
    </citation>
    <scope>NUCLEOTIDE SEQUENCE [LARGE SCALE GENOMIC DNA]</scope>
    <source>
        <strain evidence="4 5">AF24-29</strain>
    </source>
</reference>
<evidence type="ECO:0000256" key="2">
    <source>
        <dbReference type="ARBA" id="ARBA00023136"/>
    </source>
</evidence>
<dbReference type="PANTHER" id="PTHR46825">
    <property type="entry name" value="D-ALANYL-D-ALANINE-CARBOXYPEPTIDASE/ENDOPEPTIDASE AMPH"/>
    <property type="match status" value="1"/>
</dbReference>